<reference evidence="4" key="1">
    <citation type="journal article" date="2021" name="PeerJ">
        <title>Extensive microbial diversity within the chicken gut microbiome revealed by metagenomics and culture.</title>
        <authorList>
            <person name="Gilroy R."/>
            <person name="Ravi A."/>
            <person name="Getino M."/>
            <person name="Pursley I."/>
            <person name="Horton D.L."/>
            <person name="Alikhan N.F."/>
            <person name="Baker D."/>
            <person name="Gharbi K."/>
            <person name="Hall N."/>
            <person name="Watson M."/>
            <person name="Adriaenssens E.M."/>
            <person name="Foster-Nyarko E."/>
            <person name="Jarju S."/>
            <person name="Secka A."/>
            <person name="Antonio M."/>
            <person name="Oren A."/>
            <person name="Chaudhuri R.R."/>
            <person name="La Ragione R."/>
            <person name="Hildebrand F."/>
            <person name="Pallen M.J."/>
        </authorList>
    </citation>
    <scope>NUCLEOTIDE SEQUENCE</scope>
    <source>
        <strain evidence="4">USAMLcec2-132</strain>
    </source>
</reference>
<organism evidence="4 5">
    <name type="scientific">Candidatus Eisenbergiella merdavium</name>
    <dbReference type="NCBI Taxonomy" id="2838551"/>
    <lineage>
        <taxon>Bacteria</taxon>
        <taxon>Bacillati</taxon>
        <taxon>Bacillota</taxon>
        <taxon>Clostridia</taxon>
        <taxon>Lachnospirales</taxon>
        <taxon>Lachnospiraceae</taxon>
        <taxon>Eisenbergiella</taxon>
    </lineage>
</organism>
<dbReference type="EMBL" id="DWWS01000006">
    <property type="protein sequence ID" value="HJC22218.1"/>
    <property type="molecule type" value="Genomic_DNA"/>
</dbReference>
<dbReference type="Gene3D" id="3.90.700.10">
    <property type="entry name" value="Succinate dehydrogenase/fumarate reductase flavoprotein, catalytic domain"/>
    <property type="match status" value="1"/>
</dbReference>
<feature type="domain" description="FAD-dependent oxidoreductase 2 FAD-binding" evidence="3">
    <location>
        <begin position="368"/>
        <end position="437"/>
    </location>
</feature>
<dbReference type="InterPro" id="IPR003953">
    <property type="entry name" value="FAD-dep_OxRdtase_2_FAD-bd"/>
</dbReference>
<name>A0A9D2NBW5_9FIRM</name>
<dbReference type="Proteomes" id="UP000823891">
    <property type="component" value="Unassembled WGS sequence"/>
</dbReference>
<accession>A0A9D2NBW5</accession>
<dbReference type="PANTHER" id="PTHR11632">
    <property type="entry name" value="SUCCINATE DEHYDROGENASE 2 FLAVOPROTEIN SUBUNIT"/>
    <property type="match status" value="1"/>
</dbReference>
<dbReference type="GO" id="GO:0009055">
    <property type="term" value="F:electron transfer activity"/>
    <property type="evidence" value="ECO:0007669"/>
    <property type="project" value="TreeGrafter"/>
</dbReference>
<evidence type="ECO:0000256" key="1">
    <source>
        <dbReference type="ARBA" id="ARBA00022630"/>
    </source>
</evidence>
<comment type="caution">
    <text evidence="4">The sequence shown here is derived from an EMBL/GenBank/DDBJ whole genome shotgun (WGS) entry which is preliminary data.</text>
</comment>
<protein>
    <submittedName>
        <fullName evidence="4">FAD-binding protein</fullName>
    </submittedName>
</protein>
<dbReference type="GO" id="GO:0000104">
    <property type="term" value="F:succinate dehydrogenase activity"/>
    <property type="evidence" value="ECO:0007669"/>
    <property type="project" value="TreeGrafter"/>
</dbReference>
<dbReference type="GO" id="GO:0050660">
    <property type="term" value="F:flavin adenine dinucleotide binding"/>
    <property type="evidence" value="ECO:0007669"/>
    <property type="project" value="TreeGrafter"/>
</dbReference>
<dbReference type="InterPro" id="IPR030664">
    <property type="entry name" value="SdhA/FrdA/AprA"/>
</dbReference>
<evidence type="ECO:0000313" key="4">
    <source>
        <dbReference type="EMBL" id="HJC22218.1"/>
    </source>
</evidence>
<dbReference type="AlphaFoldDB" id="A0A9D2NBW5"/>
<feature type="domain" description="FAD-dependent oxidoreductase 2 FAD-binding" evidence="3">
    <location>
        <begin position="16"/>
        <end position="258"/>
    </location>
</feature>
<dbReference type="GO" id="GO:0009061">
    <property type="term" value="P:anaerobic respiration"/>
    <property type="evidence" value="ECO:0007669"/>
    <property type="project" value="TreeGrafter"/>
</dbReference>
<dbReference type="PANTHER" id="PTHR11632:SF51">
    <property type="entry name" value="SUCCINATE DEHYDROGENASE [UBIQUINONE] FLAVOPROTEIN SUBUNIT, MITOCHONDRIAL"/>
    <property type="match status" value="1"/>
</dbReference>
<evidence type="ECO:0000313" key="5">
    <source>
        <dbReference type="Proteomes" id="UP000823891"/>
    </source>
</evidence>
<dbReference type="GO" id="GO:0033765">
    <property type="term" value="F:steroid dehydrogenase activity, acting on the CH-CH group of donors"/>
    <property type="evidence" value="ECO:0007669"/>
    <property type="project" value="UniProtKB-ARBA"/>
</dbReference>
<dbReference type="Pfam" id="PF00890">
    <property type="entry name" value="FAD_binding_2"/>
    <property type="match status" value="2"/>
</dbReference>
<dbReference type="InterPro" id="IPR027477">
    <property type="entry name" value="Succ_DH/fumarate_Rdtase_cat_sf"/>
</dbReference>
<dbReference type="SUPFAM" id="SSF51905">
    <property type="entry name" value="FAD/NAD(P)-binding domain"/>
    <property type="match status" value="1"/>
</dbReference>
<evidence type="ECO:0000256" key="2">
    <source>
        <dbReference type="ARBA" id="ARBA00023002"/>
    </source>
</evidence>
<dbReference type="GO" id="GO:0005886">
    <property type="term" value="C:plasma membrane"/>
    <property type="evidence" value="ECO:0007669"/>
    <property type="project" value="TreeGrafter"/>
</dbReference>
<proteinExistence type="predicted"/>
<keyword evidence="1" id="KW-0285">Flavoprotein</keyword>
<evidence type="ECO:0000259" key="3">
    <source>
        <dbReference type="Pfam" id="PF00890"/>
    </source>
</evidence>
<dbReference type="InterPro" id="IPR036188">
    <property type="entry name" value="FAD/NAD-bd_sf"/>
</dbReference>
<keyword evidence="2" id="KW-0560">Oxidoreductase</keyword>
<reference evidence="4" key="2">
    <citation type="submission" date="2021-04" db="EMBL/GenBank/DDBJ databases">
        <authorList>
            <person name="Gilroy R."/>
        </authorList>
    </citation>
    <scope>NUCLEOTIDE SEQUENCE</scope>
    <source>
        <strain evidence="4">USAMLcec2-132</strain>
    </source>
</reference>
<sequence>MKIINAALKEMEIRTLIVGTGAAGYAAAVRLHQCGAGDIAILSENVKAGTSRNTGSDKQTYYKLSLAGSGGDSIRLMAEELFGGQCVDGDLALCEAALSARCFYYLTELGVPFPENEYGEYIGYQTDHDRRKRASSAGPYTSKLMTECLEREAGMRNIPVLDHMQMIRLLVKDEKVYGVLCLNRERKDCAEFVLIWCENVVLATGGPAGMYHDSVYPASQLGGSGIAFEAGIKGQNLTEWQFGMASLKPRWNVSGTYMQAMPRFVSTDRNGEDEREFLLEYFEDPARVQYLTFLKGYQWPFDSKKIFGGSSLIDLCVYQETILKGRRVFLDFLHNPGGRDVDFERLPGEAREYLRSAKACFGTPVERLLHMNEPAVSFYLEHGVDLRERMLEIAVCVQHNNGGLSVDSHWQTNIEGVFAVGEVCGSHGVTRPGGTALNAGQAGAVRAAEYIAFVRTRTPWEPSADARKYCMEMAGSRMRLLSLSDGESNLEEIWERATLRMSRAAGMIRNEAELEAALKETTRELRHFGTDVRIGECRQAGRLYHLLDMLIAQKVYLSAMLDYIRKGGASRGSAVYTCQDGEKPGEKMPELYRCKMDEGRLGGMVQEIWIAPKDNEDDFSREHRGKAPFLCRVSWRPVRPIPEPDYFFESQWKAFRERRQRS</sequence>
<dbReference type="Gene3D" id="3.50.50.60">
    <property type="entry name" value="FAD/NAD(P)-binding domain"/>
    <property type="match status" value="2"/>
</dbReference>
<gene>
    <name evidence="4" type="ORF">H9761_00755</name>
</gene>
<dbReference type="PRINTS" id="PR00368">
    <property type="entry name" value="FADPNR"/>
</dbReference>